<name>A0AAE9XHT4_9ENTE</name>
<dbReference type="RefSeq" id="WP_272163146.1">
    <property type="nucleotide sequence ID" value="NZ_CP116507.1"/>
</dbReference>
<evidence type="ECO:0000256" key="5">
    <source>
        <dbReference type="RuleBase" id="RU361134"/>
    </source>
</evidence>
<evidence type="ECO:0000256" key="2">
    <source>
        <dbReference type="ARBA" id="ARBA00022801"/>
    </source>
</evidence>
<dbReference type="Gene3D" id="3.90.400.10">
    <property type="entry name" value="Oligo-1,6-glucosidase, Domain 2"/>
    <property type="match status" value="1"/>
</dbReference>
<dbReference type="EMBL" id="CP116507">
    <property type="protein sequence ID" value="WCG22200.1"/>
    <property type="molecule type" value="Genomic_DNA"/>
</dbReference>
<dbReference type="GO" id="GO:0043169">
    <property type="term" value="F:cation binding"/>
    <property type="evidence" value="ECO:0007669"/>
    <property type="project" value="InterPro"/>
</dbReference>
<dbReference type="Gene3D" id="2.60.40.1180">
    <property type="entry name" value="Golgi alpha-mannosidase II"/>
    <property type="match status" value="1"/>
</dbReference>
<dbReference type="PANTHER" id="PTHR10357:SF178">
    <property type="entry name" value="OLIGO-1,6-GLUCOSIDASE 3-RELATED"/>
    <property type="match status" value="1"/>
</dbReference>
<dbReference type="FunFam" id="3.20.20.80:FF:000064">
    <property type="entry name" value="Oligo-1,6-glucosidase"/>
    <property type="match status" value="2"/>
</dbReference>
<keyword evidence="5" id="KW-0119">Carbohydrate metabolism</keyword>
<dbReference type="Proteomes" id="UP001179600">
    <property type="component" value="Chromosome"/>
</dbReference>
<organism evidence="7 8">
    <name type="scientific">Vagococcus lutrae</name>
    <dbReference type="NCBI Taxonomy" id="81947"/>
    <lineage>
        <taxon>Bacteria</taxon>
        <taxon>Bacillati</taxon>
        <taxon>Bacillota</taxon>
        <taxon>Bacilli</taxon>
        <taxon>Lactobacillales</taxon>
        <taxon>Enterococcaceae</taxon>
        <taxon>Vagococcus</taxon>
    </lineage>
</organism>
<evidence type="ECO:0000313" key="7">
    <source>
        <dbReference type="EMBL" id="WCG22200.1"/>
    </source>
</evidence>
<evidence type="ECO:0000259" key="6">
    <source>
        <dbReference type="SMART" id="SM00642"/>
    </source>
</evidence>
<evidence type="ECO:0000256" key="4">
    <source>
        <dbReference type="RuleBase" id="RU003615"/>
    </source>
</evidence>
<dbReference type="SUPFAM" id="SSF51011">
    <property type="entry name" value="Glycosyl hydrolase domain"/>
    <property type="match status" value="1"/>
</dbReference>
<dbReference type="InterPro" id="IPR006047">
    <property type="entry name" value="GH13_cat_dom"/>
</dbReference>
<sequence length="540" mass="62415">MTKWWKEAVGYQIYPRSFLDVNQDGIGDLKGVTAKLPYLKELGIDFIWLTPIFASPNVDNGYDISDYQAIAPEFGTMADFHELVKEAKALGIKLILDLVINHTSNQHEWFKQSCLGKDNPYSDYYIWHPPVNGKEPNDWQSIFGGSVWEYHEGRGEYYFHAFAKEQPDLNWESEQMKKDVFEMIEWWIAQGIDGFRIDAISHVKKASWDTPIDPTNVSAPYQNVTGIDKYLNELSALLRKHGMMSVGEASGVTAAEAPIWVGDDGYFDMIFEFEHINLWRDKTDEWVAIKPFKDALIRWQHAVADDKGWNALYMENHDVPRSISAFGNDAPEWREKSGKALAMAYMLLQGTPFIYQGQEIGMINNEFRTIEDIDAVDSRHLYYRLREEGLSEAEAMSVVSETTRDNARTPMQWNDSHYAGFSERTPWLAVNQSKDWINVADALSQPDSLFHFYQTLIQLRKTHAAFIDGKFLDLSTDNEDVFAYQRFDDKKCFTIVVNLSQKVCHETWLSDYQEDNLILSNQSTHKLTTLEPFEARLYRN</sequence>
<dbReference type="GO" id="GO:0009313">
    <property type="term" value="P:oligosaccharide catabolic process"/>
    <property type="evidence" value="ECO:0007669"/>
    <property type="project" value="TreeGrafter"/>
</dbReference>
<dbReference type="EC" id="3.2.1.1" evidence="5"/>
<dbReference type="FunFam" id="3.90.400.10:FF:000002">
    <property type="entry name" value="Sucrose isomerase"/>
    <property type="match status" value="1"/>
</dbReference>
<comment type="catalytic activity">
    <reaction evidence="5">
        <text>Endohydrolysis of (1-&gt;4)-alpha-D-glucosidic linkages in polysaccharides containing three or more (1-&gt;4)-alpha-linked D-glucose units.</text>
        <dbReference type="EC" id="3.2.1.1"/>
    </reaction>
</comment>
<dbReference type="InterPro" id="IPR045857">
    <property type="entry name" value="O16G_dom_2"/>
</dbReference>
<dbReference type="CDD" id="cd11333">
    <property type="entry name" value="AmyAc_SI_OligoGlu_DGase"/>
    <property type="match status" value="1"/>
</dbReference>
<feature type="domain" description="Glycosyl hydrolase family 13 catalytic" evidence="6">
    <location>
        <begin position="12"/>
        <end position="408"/>
    </location>
</feature>
<evidence type="ECO:0000313" key="8">
    <source>
        <dbReference type="Proteomes" id="UP001179600"/>
    </source>
</evidence>
<comment type="similarity">
    <text evidence="1 4">Belongs to the glycosyl hydrolase 13 family.</text>
</comment>
<accession>A0AAE9XHT4</accession>
<dbReference type="Pfam" id="PF00128">
    <property type="entry name" value="Alpha-amylase"/>
    <property type="match status" value="1"/>
</dbReference>
<keyword evidence="2 5" id="KW-0378">Hydrolase</keyword>
<dbReference type="SMART" id="SM00642">
    <property type="entry name" value="Aamy"/>
    <property type="match status" value="1"/>
</dbReference>
<dbReference type="SUPFAM" id="SSF51445">
    <property type="entry name" value="(Trans)glycosidases"/>
    <property type="match status" value="1"/>
</dbReference>
<dbReference type="GO" id="GO:0004556">
    <property type="term" value="F:alpha-amylase activity"/>
    <property type="evidence" value="ECO:0007669"/>
    <property type="project" value="UniProtKB-UniRule"/>
</dbReference>
<reference evidence="7" key="1">
    <citation type="submission" date="2023-01" db="EMBL/GenBank/DDBJ databases">
        <title>Oxazolidinone resistance genes in florfenicol resistant enterococci from beef cattle and veal calves at slaughter.</title>
        <authorList>
            <person name="Biggel M."/>
        </authorList>
    </citation>
    <scope>NUCLEOTIDE SEQUENCE</scope>
    <source>
        <strain evidence="7">K204-1</strain>
    </source>
</reference>
<gene>
    <name evidence="7" type="ORF">PML95_07295</name>
</gene>
<proteinExistence type="inferred from homology"/>
<dbReference type="Gene3D" id="3.20.20.80">
    <property type="entry name" value="Glycosidases"/>
    <property type="match status" value="1"/>
</dbReference>
<dbReference type="PANTHER" id="PTHR10357">
    <property type="entry name" value="ALPHA-AMYLASE FAMILY MEMBER"/>
    <property type="match status" value="1"/>
</dbReference>
<dbReference type="PRINTS" id="PR00110">
    <property type="entry name" value="ALPHAAMYLASE"/>
</dbReference>
<evidence type="ECO:0000256" key="3">
    <source>
        <dbReference type="ARBA" id="ARBA00023295"/>
    </source>
</evidence>
<keyword evidence="3 5" id="KW-0326">Glycosidase</keyword>
<dbReference type="InterPro" id="IPR013780">
    <property type="entry name" value="Glyco_hydro_b"/>
</dbReference>
<dbReference type="InterPro" id="IPR017853">
    <property type="entry name" value="GH"/>
</dbReference>
<evidence type="ECO:0000256" key="1">
    <source>
        <dbReference type="ARBA" id="ARBA00008061"/>
    </source>
</evidence>
<dbReference type="InterPro" id="IPR006046">
    <property type="entry name" value="Alpha_amylase"/>
</dbReference>
<protein>
    <recommendedName>
        <fullName evidence="5">Alpha-amylase</fullName>
        <ecNumber evidence="5">3.2.1.1</ecNumber>
    </recommendedName>
</protein>
<dbReference type="AlphaFoldDB" id="A0AAE9XHT4"/>